<dbReference type="RefSeq" id="WP_262578539.1">
    <property type="nucleotide sequence ID" value="NZ_JAHPRE010000008.1"/>
</dbReference>
<evidence type="ECO:0000256" key="1">
    <source>
        <dbReference type="ARBA" id="ARBA00022741"/>
    </source>
</evidence>
<dbReference type="Pfam" id="PF24729">
    <property type="entry name" value="Acb2_Tad1_hairpin"/>
    <property type="match status" value="1"/>
</dbReference>
<proteinExistence type="predicted"/>
<dbReference type="GO" id="GO:0000166">
    <property type="term" value="F:nucleotide binding"/>
    <property type="evidence" value="ECO:0007669"/>
    <property type="project" value="UniProtKB-KW"/>
</dbReference>
<dbReference type="EMBL" id="JAHPRE010000008">
    <property type="protein sequence ID" value="MCU4395928.1"/>
    <property type="molecule type" value="Genomic_DNA"/>
</dbReference>
<evidence type="ECO:0000313" key="3">
    <source>
        <dbReference type="EMBL" id="MCU4395928.1"/>
    </source>
</evidence>
<keyword evidence="1" id="KW-0547">Nucleotide-binding</keyword>
<accession>A0AAW5RAI6</accession>
<evidence type="ECO:0000313" key="4">
    <source>
        <dbReference type="Proteomes" id="UP001208534"/>
    </source>
</evidence>
<dbReference type="Proteomes" id="UP001208534">
    <property type="component" value="Unassembled WGS sequence"/>
</dbReference>
<name>A0AAW5RAI6_ACIJU</name>
<reference evidence="3" key="1">
    <citation type="submission" date="2021-06" db="EMBL/GenBank/DDBJ databases">
        <title>Propagation of a rapidly emergent carbapenem-resistant Acinetobacter baumannii lineage by various extra-hospital transmission networks.</title>
        <authorList>
            <person name="Calix J."/>
        </authorList>
    </citation>
    <scope>NUCLEOTIDE SEQUENCE</scope>
    <source>
        <strain evidence="3">WU_MDCI_Aw63</strain>
    </source>
</reference>
<comment type="caution">
    <text evidence="3">The sequence shown here is derived from an EMBL/GenBank/DDBJ whole genome shotgun (WGS) entry which is preliminary data.</text>
</comment>
<dbReference type="AlphaFoldDB" id="A0AAW5RAI6"/>
<evidence type="ECO:0000259" key="2">
    <source>
        <dbReference type="Pfam" id="PF24729"/>
    </source>
</evidence>
<dbReference type="InterPro" id="IPR056098">
    <property type="entry name" value="Acb2/Tad1_hairpin"/>
</dbReference>
<organism evidence="3 4">
    <name type="scientific">Acinetobacter junii</name>
    <dbReference type="NCBI Taxonomy" id="40215"/>
    <lineage>
        <taxon>Bacteria</taxon>
        <taxon>Pseudomonadati</taxon>
        <taxon>Pseudomonadota</taxon>
        <taxon>Gammaproteobacteria</taxon>
        <taxon>Moraxellales</taxon>
        <taxon>Moraxellaceae</taxon>
        <taxon>Acinetobacter</taxon>
    </lineage>
</organism>
<gene>
    <name evidence="3" type="ORF">KTH64_02855</name>
</gene>
<sequence length="99" mass="11405">MENQHQKIKVYRDLSKEEIDLMNEIKAKGLELARLVDFLRANASKQLIKANDHGSKTEDWAEHDRLIAAQPDRWIDIAENHLQQGLMALTRAVAQPTNF</sequence>
<feature type="domain" description="Acb2/Tad1 hairpin" evidence="2">
    <location>
        <begin position="7"/>
        <end position="94"/>
    </location>
</feature>
<protein>
    <recommendedName>
        <fullName evidence="2">Acb2/Tad1 hairpin domain-containing protein</fullName>
    </recommendedName>
</protein>